<feature type="region of interest" description="Disordered" evidence="1">
    <location>
        <begin position="176"/>
        <end position="225"/>
    </location>
</feature>
<evidence type="ECO:0000313" key="3">
    <source>
        <dbReference type="Proteomes" id="UP000316639"/>
    </source>
</evidence>
<organism evidence="2 3">
    <name type="scientific">Lentzea tibetensis</name>
    <dbReference type="NCBI Taxonomy" id="2591470"/>
    <lineage>
        <taxon>Bacteria</taxon>
        <taxon>Bacillati</taxon>
        <taxon>Actinomycetota</taxon>
        <taxon>Actinomycetes</taxon>
        <taxon>Pseudonocardiales</taxon>
        <taxon>Pseudonocardiaceae</taxon>
        <taxon>Lentzea</taxon>
    </lineage>
</organism>
<dbReference type="EMBL" id="VOBR01000001">
    <property type="protein sequence ID" value="TWP54039.1"/>
    <property type="molecule type" value="Genomic_DNA"/>
</dbReference>
<proteinExistence type="predicted"/>
<evidence type="ECO:0008006" key="4">
    <source>
        <dbReference type="Google" id="ProtNLM"/>
    </source>
</evidence>
<feature type="compositionally biased region" description="Low complexity" evidence="1">
    <location>
        <begin position="22"/>
        <end position="37"/>
    </location>
</feature>
<sequence>MSDGIVPALEFGHALAERASASGDGPVNGPSGSSGPSHARRAVDLRRTEAPGLGEMPVVQRKHRYRRRYAVVMLDSDGRLTDQRLFSQLGWTPGTRVDIGVSDSHEIVVRRDNQGTWTLTARNMLLIPAPLRHWCGYDAGDPVLVVAVPSMSAVVLHSLETLDQALPDPRRIVERMRPAGAPPGLDVPTTPDSADAPEDGELSSGRGPHVDNRAQDAAGSGDGRG</sequence>
<comment type="caution">
    <text evidence="2">The sequence shown here is derived from an EMBL/GenBank/DDBJ whole genome shotgun (WGS) entry which is preliminary data.</text>
</comment>
<reference evidence="2 3" key="1">
    <citation type="submission" date="2019-07" db="EMBL/GenBank/DDBJ databases">
        <title>Lentzea xizangensis sp. nov., isolated from Qinghai-Tibetan Plateau Soils.</title>
        <authorList>
            <person name="Huang J."/>
        </authorList>
    </citation>
    <scope>NUCLEOTIDE SEQUENCE [LARGE SCALE GENOMIC DNA]</scope>
    <source>
        <strain evidence="2 3">FXJ1.1311</strain>
    </source>
</reference>
<gene>
    <name evidence="2" type="ORF">FKR81_00245</name>
</gene>
<keyword evidence="3" id="KW-1185">Reference proteome</keyword>
<name>A0A563F295_9PSEU</name>
<feature type="region of interest" description="Disordered" evidence="1">
    <location>
        <begin position="19"/>
        <end position="41"/>
    </location>
</feature>
<accession>A0A563F295</accession>
<protein>
    <recommendedName>
        <fullName evidence="4">SpoVT-AbrB domain-containing protein</fullName>
    </recommendedName>
</protein>
<evidence type="ECO:0000256" key="1">
    <source>
        <dbReference type="SAM" id="MobiDB-lite"/>
    </source>
</evidence>
<dbReference type="AlphaFoldDB" id="A0A563F295"/>
<dbReference type="Proteomes" id="UP000316639">
    <property type="component" value="Unassembled WGS sequence"/>
</dbReference>
<evidence type="ECO:0000313" key="2">
    <source>
        <dbReference type="EMBL" id="TWP54039.1"/>
    </source>
</evidence>